<dbReference type="InterPro" id="IPR021255">
    <property type="entry name" value="DUF2807"/>
</dbReference>
<keyword evidence="4" id="KW-1185">Reference proteome</keyword>
<evidence type="ECO:0000313" key="3">
    <source>
        <dbReference type="EMBL" id="AKB42617.1"/>
    </source>
</evidence>
<reference evidence="3 4" key="1">
    <citation type="submission" date="2014-07" db="EMBL/GenBank/DDBJ databases">
        <title>Methanogenic archaea and the global carbon cycle.</title>
        <authorList>
            <person name="Henriksen J.R."/>
            <person name="Luke J."/>
            <person name="Reinhart S."/>
            <person name="Benedict M.N."/>
            <person name="Youngblut N.D."/>
            <person name="Metcalf M.E."/>
            <person name="Whitaker R.J."/>
            <person name="Metcalf W.W."/>
        </authorList>
    </citation>
    <scope>NUCLEOTIDE SEQUENCE [LARGE SCALE GENOMIC DNA]</scope>
    <source>
        <strain evidence="3 4">Z-761</strain>
    </source>
</reference>
<feature type="region of interest" description="Disordered" evidence="1">
    <location>
        <begin position="1"/>
        <end position="25"/>
    </location>
</feature>
<feature type="domain" description="Putative auto-transporter adhesin head GIN" evidence="2">
    <location>
        <begin position="95"/>
        <end position="273"/>
    </location>
</feature>
<dbReference type="Gene3D" id="2.160.20.120">
    <property type="match status" value="1"/>
</dbReference>
<organism evidence="3 4">
    <name type="scientific">Methanosarcina vacuolata Z-761</name>
    <dbReference type="NCBI Taxonomy" id="1434123"/>
    <lineage>
        <taxon>Archaea</taxon>
        <taxon>Methanobacteriati</taxon>
        <taxon>Methanobacteriota</taxon>
        <taxon>Stenosarchaea group</taxon>
        <taxon>Methanomicrobia</taxon>
        <taxon>Methanosarcinales</taxon>
        <taxon>Methanosarcinaceae</taxon>
        <taxon>Methanosarcina</taxon>
    </lineage>
</organism>
<dbReference type="GeneID" id="24808712"/>
<proteinExistence type="predicted"/>
<dbReference type="Proteomes" id="UP000033096">
    <property type="component" value="Chromosome"/>
</dbReference>
<dbReference type="Pfam" id="PF10988">
    <property type="entry name" value="DUF2807"/>
    <property type="match status" value="1"/>
</dbReference>
<sequence>MSKEKGQRYEGDRDMTGNEKGMKKRLERAGKVRWEKISIGKMKGKVSVTKPAGTSVFLLGILLLAVVMAESGCTDYDCERGSGNVETITRSIEPFHSLDSRISGNVFIEQGNSSLRIEAEDNILPLLETSVENGVLVINAKKCIRPQKTIKIYAGMEEVRSLSLSGSGDIIGTTPIDSKNLDLAITGSGNIKLETNASSLKSLISGSGGVLLKGNASSHEINIEGSGSVDAPELRTEMTRVSIRGAGNANVYADRKLDTNISGSGNVFYGGDPDECNTQVSGSGKVTNKGR</sequence>
<dbReference type="EMBL" id="CP009520">
    <property type="protein sequence ID" value="AKB42617.1"/>
    <property type="molecule type" value="Genomic_DNA"/>
</dbReference>
<evidence type="ECO:0000313" key="4">
    <source>
        <dbReference type="Proteomes" id="UP000033096"/>
    </source>
</evidence>
<dbReference type="HOGENOM" id="CLU_072746_2_1_2"/>
<evidence type="ECO:0000256" key="1">
    <source>
        <dbReference type="SAM" id="MobiDB-lite"/>
    </source>
</evidence>
<dbReference type="RefSeq" id="WP_048117340.1">
    <property type="nucleotide sequence ID" value="NZ_CP009520.1"/>
</dbReference>
<evidence type="ECO:0000259" key="2">
    <source>
        <dbReference type="Pfam" id="PF10988"/>
    </source>
</evidence>
<dbReference type="PANTHER" id="PTHR39200">
    <property type="entry name" value="HYPOTHETICAL EXPORTED PROTEIN"/>
    <property type="match status" value="1"/>
</dbReference>
<protein>
    <recommendedName>
        <fullName evidence="2">Putative auto-transporter adhesin head GIN domain-containing protein</fullName>
    </recommendedName>
</protein>
<accession>A0A0E3Q323</accession>
<dbReference type="PATRIC" id="fig|1434123.4.peg.365"/>
<dbReference type="AlphaFoldDB" id="A0A0E3Q323"/>
<feature type="compositionally biased region" description="Basic and acidic residues" evidence="1">
    <location>
        <begin position="1"/>
        <end position="21"/>
    </location>
</feature>
<dbReference type="PANTHER" id="PTHR39200:SF1">
    <property type="entry name" value="AUTO-TRANSPORTER ADHESIN HEAD GIN DOMAIN-CONTAINING PROTEIN-RELATED"/>
    <property type="match status" value="1"/>
</dbReference>
<name>A0A0E3Q323_9EURY</name>
<gene>
    <name evidence="3" type="ORF">MSVAZ_0348</name>
</gene>
<dbReference type="KEGG" id="mvc:MSVAZ_0348"/>